<dbReference type="PANTHER" id="PTHR30118:SF15">
    <property type="entry name" value="TRANSCRIPTIONAL REGULATORY PROTEIN"/>
    <property type="match status" value="1"/>
</dbReference>
<dbReference type="PROSITE" id="PS50931">
    <property type="entry name" value="HTH_LYSR"/>
    <property type="match status" value="1"/>
</dbReference>
<dbReference type="InterPro" id="IPR036388">
    <property type="entry name" value="WH-like_DNA-bd_sf"/>
</dbReference>
<keyword evidence="2" id="KW-0805">Transcription regulation</keyword>
<protein>
    <recommendedName>
        <fullName evidence="5">HTH lysR-type domain-containing protein</fullName>
    </recommendedName>
</protein>
<proteinExistence type="inferred from homology"/>
<evidence type="ECO:0000259" key="5">
    <source>
        <dbReference type="PROSITE" id="PS50931"/>
    </source>
</evidence>
<dbReference type="PRINTS" id="PR00039">
    <property type="entry name" value="HTHLYSR"/>
</dbReference>
<reference evidence="6" key="1">
    <citation type="submission" date="2020-02" db="EMBL/GenBank/DDBJ databases">
        <authorList>
            <person name="Meier V. D."/>
        </authorList>
    </citation>
    <scope>NUCLEOTIDE SEQUENCE</scope>
    <source>
        <strain evidence="6">AVDCRST_MAG27</strain>
    </source>
</reference>
<gene>
    <name evidence="6" type="ORF">AVDCRST_MAG27-1985</name>
</gene>
<evidence type="ECO:0000313" key="6">
    <source>
        <dbReference type="EMBL" id="CAA9249677.1"/>
    </source>
</evidence>
<evidence type="ECO:0000256" key="1">
    <source>
        <dbReference type="ARBA" id="ARBA00009437"/>
    </source>
</evidence>
<dbReference type="Pfam" id="PF00126">
    <property type="entry name" value="HTH_1"/>
    <property type="match status" value="1"/>
</dbReference>
<dbReference type="CDD" id="cd08417">
    <property type="entry name" value="PBP2_Nitroaromatics_like"/>
    <property type="match status" value="1"/>
</dbReference>
<dbReference type="SUPFAM" id="SSF46785">
    <property type="entry name" value="Winged helix' DNA-binding domain"/>
    <property type="match status" value="1"/>
</dbReference>
<dbReference type="Gene3D" id="1.10.10.10">
    <property type="entry name" value="Winged helix-like DNA-binding domain superfamily/Winged helix DNA-binding domain"/>
    <property type="match status" value="1"/>
</dbReference>
<evidence type="ECO:0000256" key="3">
    <source>
        <dbReference type="ARBA" id="ARBA00023125"/>
    </source>
</evidence>
<dbReference type="InterPro" id="IPR036390">
    <property type="entry name" value="WH_DNA-bd_sf"/>
</dbReference>
<dbReference type="InterPro" id="IPR000847">
    <property type="entry name" value="LysR_HTH_N"/>
</dbReference>
<evidence type="ECO:0000256" key="2">
    <source>
        <dbReference type="ARBA" id="ARBA00023015"/>
    </source>
</evidence>
<evidence type="ECO:0000256" key="4">
    <source>
        <dbReference type="ARBA" id="ARBA00023163"/>
    </source>
</evidence>
<dbReference type="Gene3D" id="3.40.190.10">
    <property type="entry name" value="Periplasmic binding protein-like II"/>
    <property type="match status" value="2"/>
</dbReference>
<dbReference type="EMBL" id="CADCTD010000081">
    <property type="protein sequence ID" value="CAA9249677.1"/>
    <property type="molecule type" value="Genomic_DNA"/>
</dbReference>
<dbReference type="InterPro" id="IPR037402">
    <property type="entry name" value="YidZ_PBP2"/>
</dbReference>
<dbReference type="PANTHER" id="PTHR30118">
    <property type="entry name" value="HTH-TYPE TRANSCRIPTIONAL REGULATOR LEUO-RELATED"/>
    <property type="match status" value="1"/>
</dbReference>
<accession>A0A6J4IDQ2</accession>
<dbReference type="GO" id="GO:0003677">
    <property type="term" value="F:DNA binding"/>
    <property type="evidence" value="ECO:0007669"/>
    <property type="project" value="UniProtKB-KW"/>
</dbReference>
<dbReference type="Pfam" id="PF03466">
    <property type="entry name" value="LysR_substrate"/>
    <property type="match status" value="1"/>
</dbReference>
<sequence>MREVNVRGVDLNLLVLLDLLIEHRSVTAAAAAAHMSQPAMSRALGRLRALLRDPLLVRGSQGLVPTPAALALQPGLKRLLGEAATLVARRRFDPAAWRGQVGIAATDHQTILLLPQLMRRISREAPLLEVKVVPFIASMLDELRDGRLSLTFGIVEQPLPPGLRREALYGDSFVTVLRADHPALADWGLGRFLALEHVLVTVLGDGHGAMDELLKEHGLARHVALRLPHFYAAMAVVAESDLVVTLPRSIAVRHAAALGLVALETPLAPPPFTTAVIWPEVLDADPGNAWLRDVVRAEARRIAGMMPR</sequence>
<organism evidence="6">
    <name type="scientific">uncultured Craurococcus sp</name>
    <dbReference type="NCBI Taxonomy" id="1135998"/>
    <lineage>
        <taxon>Bacteria</taxon>
        <taxon>Pseudomonadati</taxon>
        <taxon>Pseudomonadota</taxon>
        <taxon>Alphaproteobacteria</taxon>
        <taxon>Acetobacterales</taxon>
        <taxon>Acetobacteraceae</taxon>
        <taxon>Craurococcus</taxon>
        <taxon>environmental samples</taxon>
    </lineage>
</organism>
<keyword evidence="4" id="KW-0804">Transcription</keyword>
<name>A0A6J4IDQ2_9PROT</name>
<dbReference type="InterPro" id="IPR005119">
    <property type="entry name" value="LysR_subst-bd"/>
</dbReference>
<keyword evidence="3" id="KW-0238">DNA-binding</keyword>
<dbReference type="AlphaFoldDB" id="A0A6J4IDQ2"/>
<dbReference type="InterPro" id="IPR050389">
    <property type="entry name" value="LysR-type_TF"/>
</dbReference>
<dbReference type="GO" id="GO:0003700">
    <property type="term" value="F:DNA-binding transcription factor activity"/>
    <property type="evidence" value="ECO:0007669"/>
    <property type="project" value="InterPro"/>
</dbReference>
<dbReference type="SUPFAM" id="SSF53850">
    <property type="entry name" value="Periplasmic binding protein-like II"/>
    <property type="match status" value="1"/>
</dbReference>
<feature type="domain" description="HTH lysR-type" evidence="5">
    <location>
        <begin position="9"/>
        <end position="66"/>
    </location>
</feature>
<comment type="similarity">
    <text evidence="1">Belongs to the LysR transcriptional regulatory family.</text>
</comment>